<dbReference type="Pfam" id="PF01595">
    <property type="entry name" value="CNNM"/>
    <property type="match status" value="1"/>
</dbReference>
<dbReference type="AlphaFoldDB" id="A0A0V8JQU4"/>
<dbReference type="GO" id="GO:0005886">
    <property type="term" value="C:plasma membrane"/>
    <property type="evidence" value="ECO:0007669"/>
    <property type="project" value="UniProtKB-SubCell"/>
</dbReference>
<evidence type="ECO:0000256" key="9">
    <source>
        <dbReference type="PROSITE-ProRule" id="PRU00703"/>
    </source>
</evidence>
<feature type="domain" description="CBS" evidence="12">
    <location>
        <begin position="220"/>
        <end position="281"/>
    </location>
</feature>
<reference evidence="14 15" key="1">
    <citation type="submission" date="2015-11" db="EMBL/GenBank/DDBJ databases">
        <title>Bacillus caseinolyticus sp nov.</title>
        <authorList>
            <person name="Dastager S.G."/>
            <person name="Mawlankar R."/>
        </authorList>
    </citation>
    <scope>NUCLEOTIDE SEQUENCE [LARGE SCALE GENOMIC DNA]</scope>
    <source>
        <strain evidence="14 15">SGD-V-76</strain>
    </source>
</reference>
<comment type="similarity">
    <text evidence="2">Belongs to the UPF0053 family.</text>
</comment>
<dbReference type="InterPro" id="IPR005170">
    <property type="entry name" value="Transptr-assoc_dom"/>
</dbReference>
<dbReference type="Proteomes" id="UP000053681">
    <property type="component" value="Unassembled WGS sequence"/>
</dbReference>
<dbReference type="InterPro" id="IPR051676">
    <property type="entry name" value="UPF0053_domain"/>
</dbReference>
<feature type="domain" description="CNNM transmembrane" evidence="13">
    <location>
        <begin position="1"/>
        <end position="201"/>
    </location>
</feature>
<evidence type="ECO:0000256" key="2">
    <source>
        <dbReference type="ARBA" id="ARBA00006337"/>
    </source>
</evidence>
<dbReference type="SUPFAM" id="SSF56176">
    <property type="entry name" value="FAD-binding/transporter-associated domain-like"/>
    <property type="match status" value="1"/>
</dbReference>
<evidence type="ECO:0000259" key="12">
    <source>
        <dbReference type="PROSITE" id="PS51371"/>
    </source>
</evidence>
<organism evidence="14 15">
    <name type="scientific">Priestia veravalensis</name>
    <dbReference type="NCBI Taxonomy" id="1414648"/>
    <lineage>
        <taxon>Bacteria</taxon>
        <taxon>Bacillati</taxon>
        <taxon>Bacillota</taxon>
        <taxon>Bacilli</taxon>
        <taxon>Bacillales</taxon>
        <taxon>Bacillaceae</taxon>
        <taxon>Priestia</taxon>
    </lineage>
</organism>
<comment type="subcellular location">
    <subcellularLocation>
        <location evidence="1">Cell membrane</location>
        <topology evidence="1">Multi-pass membrane protein</topology>
    </subcellularLocation>
</comment>
<name>A0A0V8JQU4_9BACI</name>
<evidence type="ECO:0000256" key="5">
    <source>
        <dbReference type="ARBA" id="ARBA00022737"/>
    </source>
</evidence>
<dbReference type="PROSITE" id="PS51371">
    <property type="entry name" value="CBS"/>
    <property type="match status" value="2"/>
</dbReference>
<dbReference type="Gene3D" id="3.30.465.10">
    <property type="match status" value="1"/>
</dbReference>
<dbReference type="InterPro" id="IPR036318">
    <property type="entry name" value="FAD-bd_PCMH-like_sf"/>
</dbReference>
<dbReference type="FunFam" id="3.10.580.10:FF:000002">
    <property type="entry name" value="Magnesium/cobalt efflux protein CorC"/>
    <property type="match status" value="1"/>
</dbReference>
<dbReference type="Pfam" id="PF00571">
    <property type="entry name" value="CBS"/>
    <property type="match status" value="2"/>
</dbReference>
<comment type="caution">
    <text evidence="14">The sequence shown here is derived from an EMBL/GenBank/DDBJ whole genome shotgun (WGS) entry which is preliminary data.</text>
</comment>
<dbReference type="Pfam" id="PF03471">
    <property type="entry name" value="CorC_HlyC"/>
    <property type="match status" value="1"/>
</dbReference>
<evidence type="ECO:0008006" key="16">
    <source>
        <dbReference type="Google" id="ProtNLM"/>
    </source>
</evidence>
<evidence type="ECO:0000313" key="15">
    <source>
        <dbReference type="Proteomes" id="UP000053681"/>
    </source>
</evidence>
<dbReference type="InterPro" id="IPR044751">
    <property type="entry name" value="Ion_transp-like_CBS"/>
</dbReference>
<feature type="domain" description="CBS" evidence="12">
    <location>
        <begin position="288"/>
        <end position="345"/>
    </location>
</feature>
<dbReference type="InterPro" id="IPR046342">
    <property type="entry name" value="CBS_dom_sf"/>
</dbReference>
<protein>
    <recommendedName>
        <fullName evidence="16">HlyC/CorC family transporter</fullName>
    </recommendedName>
</protein>
<keyword evidence="6 10" id="KW-1133">Transmembrane helix</keyword>
<dbReference type="InterPro" id="IPR000644">
    <property type="entry name" value="CBS_dom"/>
</dbReference>
<dbReference type="InterPro" id="IPR002550">
    <property type="entry name" value="CNNM"/>
</dbReference>
<evidence type="ECO:0000259" key="13">
    <source>
        <dbReference type="PROSITE" id="PS51846"/>
    </source>
</evidence>
<evidence type="ECO:0000256" key="6">
    <source>
        <dbReference type="ARBA" id="ARBA00022989"/>
    </source>
</evidence>
<keyword evidence="5" id="KW-0677">Repeat</keyword>
<dbReference type="SMART" id="SM01091">
    <property type="entry name" value="CorC_HlyC"/>
    <property type="match status" value="1"/>
</dbReference>
<dbReference type="InterPro" id="IPR016169">
    <property type="entry name" value="FAD-bd_PCMH_sub2"/>
</dbReference>
<dbReference type="PANTHER" id="PTHR43099">
    <property type="entry name" value="UPF0053 PROTEIN YRKA"/>
    <property type="match status" value="1"/>
</dbReference>
<evidence type="ECO:0000256" key="11">
    <source>
        <dbReference type="SAM" id="Phobius"/>
    </source>
</evidence>
<dbReference type="PROSITE" id="PS51846">
    <property type="entry name" value="CNNM"/>
    <property type="match status" value="1"/>
</dbReference>
<feature type="transmembrane region" description="Helical" evidence="11">
    <location>
        <begin position="6"/>
        <end position="27"/>
    </location>
</feature>
<keyword evidence="7 9" id="KW-0129">CBS domain</keyword>
<dbReference type="EMBL" id="LNQP01000007">
    <property type="protein sequence ID" value="KSU89304.1"/>
    <property type="molecule type" value="Genomic_DNA"/>
</dbReference>
<dbReference type="CDD" id="cd04590">
    <property type="entry name" value="CBS_pair_CorC_HlyC_assoc"/>
    <property type="match status" value="1"/>
</dbReference>
<evidence type="ECO:0000256" key="8">
    <source>
        <dbReference type="ARBA" id="ARBA00023136"/>
    </source>
</evidence>
<evidence type="ECO:0000256" key="3">
    <source>
        <dbReference type="ARBA" id="ARBA00022475"/>
    </source>
</evidence>
<keyword evidence="3" id="KW-1003">Cell membrane</keyword>
<evidence type="ECO:0000256" key="1">
    <source>
        <dbReference type="ARBA" id="ARBA00004651"/>
    </source>
</evidence>
<evidence type="ECO:0000256" key="4">
    <source>
        <dbReference type="ARBA" id="ARBA00022692"/>
    </source>
</evidence>
<keyword evidence="8 10" id="KW-0472">Membrane</keyword>
<dbReference type="Gene3D" id="3.10.580.10">
    <property type="entry name" value="CBS-domain"/>
    <property type="match status" value="1"/>
</dbReference>
<evidence type="ECO:0000313" key="14">
    <source>
        <dbReference type="EMBL" id="KSU89304.1"/>
    </source>
</evidence>
<dbReference type="RefSeq" id="WP_062686366.1">
    <property type="nucleotide sequence ID" value="NZ_KQ758629.1"/>
</dbReference>
<proteinExistence type="inferred from homology"/>
<accession>A0A0V8JQU4</accession>
<keyword evidence="15" id="KW-1185">Reference proteome</keyword>
<dbReference type="SUPFAM" id="SSF54631">
    <property type="entry name" value="CBS-domain pair"/>
    <property type="match status" value="1"/>
</dbReference>
<feature type="transmembrane region" description="Helical" evidence="11">
    <location>
        <begin position="97"/>
        <end position="122"/>
    </location>
</feature>
<evidence type="ECO:0000256" key="10">
    <source>
        <dbReference type="PROSITE-ProRule" id="PRU01193"/>
    </source>
</evidence>
<dbReference type="GO" id="GO:0050660">
    <property type="term" value="F:flavin adenine dinucleotide binding"/>
    <property type="evidence" value="ECO:0007669"/>
    <property type="project" value="InterPro"/>
</dbReference>
<dbReference type="PANTHER" id="PTHR43099:SF2">
    <property type="entry name" value="UPF0053 PROTEIN YRKA"/>
    <property type="match status" value="1"/>
</dbReference>
<sequence>MTILNLFLVALLIGLTAFFVATEFAIVKVRSSRINQLVDEGNKKAIAAKHVITHLDEYLSACQLGITITALGLGWLGEPTLERILHPLFDDINMNERLAGILSFAIAFVIITFLHVVVGELAPKTFAIQMAERITLLFSKPIIGFYKIMYPFIKTLNGSAQLLTRMFGLQPASEHEVAHSEEEIRILLSESLKGGEINQSEYKYMNKIFDFDDRLAKEVMVPRTEIVTASKDDIVEVFLQVANVEKYTRYPIIEDGDKDKIVGLVNIKEIYNDIVFNQKDGTNTLESYVKPILKVIETIPIHDLLVKMQKDRVQMAILFDEYGGTAGLVTIEDIVEEIVGEIRDEFDADEIPYVQKIKENHYILDGKMLISEVNDLLGTDISDDEVDTIAGWVLTERFDVVKNDIVQYNDFYFKVLVIEDFHIKYVEVKKRKENSSSSNEDKIKKEEFGT</sequence>
<keyword evidence="4 10" id="KW-0812">Transmembrane</keyword>
<evidence type="ECO:0000256" key="7">
    <source>
        <dbReference type="ARBA" id="ARBA00023122"/>
    </source>
</evidence>
<gene>
    <name evidence="14" type="ORF">AS180_03170</name>
</gene>